<dbReference type="HOGENOM" id="CLU_075000_1_0_2"/>
<reference evidence="1 2" key="1">
    <citation type="journal article" date="2010" name="Stand. Genomic Sci.">
        <title>Complete genome sequence of Ignisphaera aggregans type strain (AQ1.S1).</title>
        <authorList>
            <person name="Goker M."/>
            <person name="Held B."/>
            <person name="Lapidus A."/>
            <person name="Nolan M."/>
            <person name="Spring S."/>
            <person name="Yasawong M."/>
            <person name="Lucas S."/>
            <person name="Glavina Del Rio T."/>
            <person name="Tice H."/>
            <person name="Cheng J.F."/>
            <person name="Goodwin L."/>
            <person name="Tapia R."/>
            <person name="Pitluck S."/>
            <person name="Liolios K."/>
            <person name="Ivanova N."/>
            <person name="Mavromatis K."/>
            <person name="Mikhailova N."/>
            <person name="Pati A."/>
            <person name="Chen A."/>
            <person name="Palaniappan K."/>
            <person name="Brambilla E."/>
            <person name="Land M."/>
            <person name="Hauser L."/>
            <person name="Chang Y.J."/>
            <person name="Jeffries C.D."/>
            <person name="Brettin T."/>
            <person name="Detter J.C."/>
            <person name="Han C."/>
            <person name="Rohde M."/>
            <person name="Sikorski J."/>
            <person name="Woyke T."/>
            <person name="Bristow J."/>
            <person name="Eisen J.A."/>
            <person name="Markowitz V."/>
            <person name="Hugenholtz P."/>
            <person name="Kyrpides N.C."/>
            <person name="Klenk H.P."/>
        </authorList>
    </citation>
    <scope>NUCLEOTIDE SEQUENCE [LARGE SCALE GENOMIC DNA]</scope>
    <source>
        <strain evidence="2">DSM 17230 / JCM 13409 / AQ1.S1</strain>
    </source>
</reference>
<sequence>MWKLYLYEEIEPSENSIAIVGFPGMGLVGKTSVDYIIKSLNSRHVASIYGTRFPAHLLIKHGGIGDMYKVDLFYAKKNGLGIYIVTGDTQPPSDSDQHSLARFIVSRLKRFGVKEVIAAAAYVSDAIVPTRKIYVVGNNSKEIQKYVLRGAETLNEGVISGINGIIVGWATLYKINSVCLLGETWRSIVELNYIDYKAASLIVNIINDVWNLNIDLRDLIEKGDMVEKEVINIVERYAQQRQGREGSERMPYYIT</sequence>
<dbReference type="EMBL" id="CP002098">
    <property type="protein sequence ID" value="ADM28341.1"/>
    <property type="molecule type" value="Genomic_DNA"/>
</dbReference>
<dbReference type="STRING" id="583356.Igag_1539"/>
<dbReference type="InterPro" id="IPR038389">
    <property type="entry name" value="PSMG2_sf"/>
</dbReference>
<gene>
    <name evidence="1" type="ordered locus">Igag_1539</name>
</gene>
<dbReference type="Proteomes" id="UP000001304">
    <property type="component" value="Chromosome"/>
</dbReference>
<dbReference type="InterPro" id="IPR019151">
    <property type="entry name" value="Proteasome_assmbl_chaperone_2"/>
</dbReference>
<dbReference type="Gene3D" id="3.40.50.10900">
    <property type="entry name" value="PAC-like subunit"/>
    <property type="match status" value="1"/>
</dbReference>
<keyword evidence="2" id="KW-1185">Reference proteome</keyword>
<accession>E0SR11</accession>
<dbReference type="KEGG" id="iag:Igag_1539"/>
<dbReference type="PANTHER" id="PTHR35610:SF7">
    <property type="entry name" value="3-ISOPROPYLMALATE DEHYDRATASE"/>
    <property type="match status" value="1"/>
</dbReference>
<dbReference type="AlphaFoldDB" id="E0SR11"/>
<proteinExistence type="predicted"/>
<evidence type="ECO:0000313" key="1">
    <source>
        <dbReference type="EMBL" id="ADM28341.1"/>
    </source>
</evidence>
<name>E0SR11_IGNAA</name>
<dbReference type="Pfam" id="PF09754">
    <property type="entry name" value="PAC2"/>
    <property type="match status" value="1"/>
</dbReference>
<dbReference type="PANTHER" id="PTHR35610">
    <property type="entry name" value="3-ISOPROPYLMALATE DEHYDRATASE-RELATED"/>
    <property type="match status" value="1"/>
</dbReference>
<organism evidence="1 2">
    <name type="scientific">Ignisphaera aggregans (strain DSM 17230 / JCM 13409 / AQ1.S1)</name>
    <dbReference type="NCBI Taxonomy" id="583356"/>
    <lineage>
        <taxon>Archaea</taxon>
        <taxon>Thermoproteota</taxon>
        <taxon>Thermoprotei</taxon>
        <taxon>Desulfurococcales</taxon>
        <taxon>Desulfurococcaceae</taxon>
        <taxon>Ignisphaera</taxon>
    </lineage>
</organism>
<protein>
    <recommendedName>
        <fullName evidence="3">Proteasome assembly chaperone family protein</fullName>
    </recommendedName>
</protein>
<dbReference type="BioCyc" id="IAGG583356:GHAH-1531-MONOMER"/>
<evidence type="ECO:0008006" key="3">
    <source>
        <dbReference type="Google" id="ProtNLM"/>
    </source>
</evidence>
<evidence type="ECO:0000313" key="2">
    <source>
        <dbReference type="Proteomes" id="UP000001304"/>
    </source>
</evidence>
<dbReference type="SUPFAM" id="SSF159659">
    <property type="entry name" value="Cgl1923-like"/>
    <property type="match status" value="1"/>
</dbReference>